<proteinExistence type="predicted"/>
<evidence type="ECO:0000313" key="1">
    <source>
        <dbReference type="EMBL" id="MEQ2259455.1"/>
    </source>
</evidence>
<reference evidence="1 2" key="1">
    <citation type="submission" date="2021-06" db="EMBL/GenBank/DDBJ databases">
        <authorList>
            <person name="Palmer J.M."/>
        </authorList>
    </citation>
    <scope>NUCLEOTIDE SEQUENCE [LARGE SCALE GENOMIC DNA]</scope>
    <source>
        <strain evidence="1 2">XR_2019</strain>
        <tissue evidence="1">Muscle</tissue>
    </source>
</reference>
<protein>
    <submittedName>
        <fullName evidence="1">Uncharacterized protein</fullName>
    </submittedName>
</protein>
<accession>A0ABV0VQE7</accession>
<comment type="caution">
    <text evidence="1">The sequence shown here is derived from an EMBL/GenBank/DDBJ whole genome shotgun (WGS) entry which is preliminary data.</text>
</comment>
<dbReference type="EMBL" id="JAHRIM010003761">
    <property type="protein sequence ID" value="MEQ2259455.1"/>
    <property type="molecule type" value="Genomic_DNA"/>
</dbReference>
<gene>
    <name evidence="1" type="ORF">XENORESO_012120</name>
</gene>
<dbReference type="Proteomes" id="UP001444071">
    <property type="component" value="Unassembled WGS sequence"/>
</dbReference>
<organism evidence="1 2">
    <name type="scientific">Xenotaenia resolanae</name>
    <dbReference type="NCBI Taxonomy" id="208358"/>
    <lineage>
        <taxon>Eukaryota</taxon>
        <taxon>Metazoa</taxon>
        <taxon>Chordata</taxon>
        <taxon>Craniata</taxon>
        <taxon>Vertebrata</taxon>
        <taxon>Euteleostomi</taxon>
        <taxon>Actinopterygii</taxon>
        <taxon>Neopterygii</taxon>
        <taxon>Teleostei</taxon>
        <taxon>Neoteleostei</taxon>
        <taxon>Acanthomorphata</taxon>
        <taxon>Ovalentaria</taxon>
        <taxon>Atherinomorphae</taxon>
        <taxon>Cyprinodontiformes</taxon>
        <taxon>Goodeidae</taxon>
        <taxon>Xenotaenia</taxon>
    </lineage>
</organism>
<evidence type="ECO:0000313" key="2">
    <source>
        <dbReference type="Proteomes" id="UP001444071"/>
    </source>
</evidence>
<keyword evidence="2" id="KW-1185">Reference proteome</keyword>
<name>A0ABV0VQE7_9TELE</name>
<sequence>MSPSCRDIRGRIDSVNQSISLLIQSVDSRSRVGTVGIKLVCDWQGKLNKSVINNISYAEAAKRVKKPKDVPGKVQLSPTPGQRQIRSDTVLTVEKIMLFTAYVINCTDQVKHKAKTI</sequence>